<evidence type="ECO:0000313" key="2">
    <source>
        <dbReference type="Proteomes" id="UP000729402"/>
    </source>
</evidence>
<name>A0A8J6BRQ4_ZIZPA</name>
<protein>
    <submittedName>
        <fullName evidence="1">Uncharacterized protein</fullName>
    </submittedName>
</protein>
<comment type="caution">
    <text evidence="1">The sequence shown here is derived from an EMBL/GenBank/DDBJ whole genome shotgun (WGS) entry which is preliminary data.</text>
</comment>
<proteinExistence type="predicted"/>
<dbReference type="EMBL" id="JAAALK010000080">
    <property type="protein sequence ID" value="KAG8094077.1"/>
    <property type="molecule type" value="Genomic_DNA"/>
</dbReference>
<sequence length="87" mass="9676">MLIPTHPISVGGDNGVPWIPWRLRWRIVMPRGTQVSGSSSPSLCGGDLSLLSDIISRFWLSLLCFKFDGVTSERRCSSLLSEYGYCL</sequence>
<dbReference type="AlphaFoldDB" id="A0A8J6BRQ4"/>
<reference evidence="1" key="1">
    <citation type="journal article" date="2021" name="bioRxiv">
        <title>Whole Genome Assembly and Annotation of Northern Wild Rice, Zizania palustris L., Supports a Whole Genome Duplication in the Zizania Genus.</title>
        <authorList>
            <person name="Haas M."/>
            <person name="Kono T."/>
            <person name="Macchietto M."/>
            <person name="Millas R."/>
            <person name="McGilp L."/>
            <person name="Shao M."/>
            <person name="Duquette J."/>
            <person name="Hirsch C.N."/>
            <person name="Kimball J."/>
        </authorList>
    </citation>
    <scope>NUCLEOTIDE SEQUENCE</scope>
    <source>
        <tissue evidence="1">Fresh leaf tissue</tissue>
    </source>
</reference>
<gene>
    <name evidence="1" type="ORF">GUJ93_ZPchr0012g20643</name>
</gene>
<accession>A0A8J6BRQ4</accession>
<evidence type="ECO:0000313" key="1">
    <source>
        <dbReference type="EMBL" id="KAG8094077.1"/>
    </source>
</evidence>
<organism evidence="1 2">
    <name type="scientific">Zizania palustris</name>
    <name type="common">Northern wild rice</name>
    <dbReference type="NCBI Taxonomy" id="103762"/>
    <lineage>
        <taxon>Eukaryota</taxon>
        <taxon>Viridiplantae</taxon>
        <taxon>Streptophyta</taxon>
        <taxon>Embryophyta</taxon>
        <taxon>Tracheophyta</taxon>
        <taxon>Spermatophyta</taxon>
        <taxon>Magnoliopsida</taxon>
        <taxon>Liliopsida</taxon>
        <taxon>Poales</taxon>
        <taxon>Poaceae</taxon>
        <taxon>BOP clade</taxon>
        <taxon>Oryzoideae</taxon>
        <taxon>Oryzeae</taxon>
        <taxon>Zizaniinae</taxon>
        <taxon>Zizania</taxon>
    </lineage>
</organism>
<keyword evidence="2" id="KW-1185">Reference proteome</keyword>
<dbReference type="Proteomes" id="UP000729402">
    <property type="component" value="Unassembled WGS sequence"/>
</dbReference>
<reference evidence="1" key="2">
    <citation type="submission" date="2021-02" db="EMBL/GenBank/DDBJ databases">
        <authorList>
            <person name="Kimball J.A."/>
            <person name="Haas M.W."/>
            <person name="Macchietto M."/>
            <person name="Kono T."/>
            <person name="Duquette J."/>
            <person name="Shao M."/>
        </authorList>
    </citation>
    <scope>NUCLEOTIDE SEQUENCE</scope>
    <source>
        <tissue evidence="1">Fresh leaf tissue</tissue>
    </source>
</reference>